<dbReference type="AlphaFoldDB" id="A0A0C9WBI6"/>
<name>A0A0C9WBI6_9AGAM</name>
<dbReference type="InterPro" id="IPR032675">
    <property type="entry name" value="LRR_dom_sf"/>
</dbReference>
<keyword evidence="2" id="KW-1185">Reference proteome</keyword>
<protein>
    <recommendedName>
        <fullName evidence="3">F-box domain-containing protein</fullName>
    </recommendedName>
</protein>
<gene>
    <name evidence="1" type="ORF">HYDPIDRAFT_31913</name>
</gene>
<reference evidence="1 2" key="1">
    <citation type="submission" date="2014-04" db="EMBL/GenBank/DDBJ databases">
        <title>Evolutionary Origins and Diversification of the Mycorrhizal Mutualists.</title>
        <authorList>
            <consortium name="DOE Joint Genome Institute"/>
            <consortium name="Mycorrhizal Genomics Consortium"/>
            <person name="Kohler A."/>
            <person name="Kuo A."/>
            <person name="Nagy L.G."/>
            <person name="Floudas D."/>
            <person name="Copeland A."/>
            <person name="Barry K.W."/>
            <person name="Cichocki N."/>
            <person name="Veneault-Fourrey C."/>
            <person name="LaButti K."/>
            <person name="Lindquist E.A."/>
            <person name="Lipzen A."/>
            <person name="Lundell T."/>
            <person name="Morin E."/>
            <person name="Murat C."/>
            <person name="Riley R."/>
            <person name="Ohm R."/>
            <person name="Sun H."/>
            <person name="Tunlid A."/>
            <person name="Henrissat B."/>
            <person name="Grigoriev I.V."/>
            <person name="Hibbett D.S."/>
            <person name="Martin F."/>
        </authorList>
    </citation>
    <scope>NUCLEOTIDE SEQUENCE [LARGE SCALE GENOMIC DNA]</scope>
    <source>
        <strain evidence="1 2">MD-312</strain>
    </source>
</reference>
<evidence type="ECO:0000313" key="2">
    <source>
        <dbReference type="Proteomes" id="UP000053820"/>
    </source>
</evidence>
<evidence type="ECO:0000313" key="1">
    <source>
        <dbReference type="EMBL" id="KIJ60867.1"/>
    </source>
</evidence>
<dbReference type="Proteomes" id="UP000053820">
    <property type="component" value="Unassembled WGS sequence"/>
</dbReference>
<proteinExistence type="predicted"/>
<dbReference type="EMBL" id="KN839868">
    <property type="protein sequence ID" value="KIJ60867.1"/>
    <property type="molecule type" value="Genomic_DNA"/>
</dbReference>
<organism evidence="1 2">
    <name type="scientific">Hydnomerulius pinastri MD-312</name>
    <dbReference type="NCBI Taxonomy" id="994086"/>
    <lineage>
        <taxon>Eukaryota</taxon>
        <taxon>Fungi</taxon>
        <taxon>Dikarya</taxon>
        <taxon>Basidiomycota</taxon>
        <taxon>Agaricomycotina</taxon>
        <taxon>Agaricomycetes</taxon>
        <taxon>Agaricomycetidae</taxon>
        <taxon>Boletales</taxon>
        <taxon>Boletales incertae sedis</taxon>
        <taxon>Leucogyrophana</taxon>
    </lineage>
</organism>
<accession>A0A0C9WBI6</accession>
<dbReference type="Gene3D" id="3.80.10.10">
    <property type="entry name" value="Ribonuclease Inhibitor"/>
    <property type="match status" value="1"/>
</dbReference>
<dbReference type="OrthoDB" id="3001771at2759"/>
<dbReference type="HOGENOM" id="CLU_027732_1_0_1"/>
<evidence type="ECO:0008006" key="3">
    <source>
        <dbReference type="Google" id="ProtNLM"/>
    </source>
</evidence>
<dbReference type="SUPFAM" id="SSF52047">
    <property type="entry name" value="RNI-like"/>
    <property type="match status" value="1"/>
</dbReference>
<sequence>MLLIFRLACNSASDSRGLLPAVTRPSPSLFPFNLAAVCSDWRSILSKIPEFWRRLVIVVDSNQKPVATFKTLLTWSQDLPLDISIFTTHDELESDTPHGDATEASHVDTLMKHLVPELHRCTRIYINTIYTSSLPSFSDIFGARPVGAPLLSELTLHALTGQEPGKGAPRVSEPVLLSFPSLTSLDIDGANFRRHWFDLPPERSVPVISPQLRHVSISNYDAGMPMRSMFQTLKSIARLQVLSLKNIQFDNTMIEKDSVYLPRLRSLWLAGLSPGAALMIFSALETSYIADITIERSHINFIDGAGIECGSLSLIDIEDGQDLHWVLKDWLGDTLSVTRCPGFNDTIIRGIMGFGAFDSFLCRYLCDLRIKDCMNFSPSILRQMHHVRKRIAADDQVWSDEQVQFTFVPTCRTIKSLSIVGGRPEFSPGDQAWLDGFSSGPD</sequence>